<dbReference type="Proteomes" id="UP001556367">
    <property type="component" value="Unassembled WGS sequence"/>
</dbReference>
<evidence type="ECO:0000313" key="3">
    <source>
        <dbReference type="EMBL" id="KAL0959070.1"/>
    </source>
</evidence>
<proteinExistence type="predicted"/>
<keyword evidence="4" id="KW-1185">Reference proteome</keyword>
<feature type="transmembrane region" description="Helical" evidence="1">
    <location>
        <begin position="52"/>
        <end position="73"/>
    </location>
</feature>
<protein>
    <recommendedName>
        <fullName evidence="2">DUF6534 domain-containing protein</fullName>
    </recommendedName>
</protein>
<feature type="domain" description="DUF6534" evidence="2">
    <location>
        <begin position="1"/>
        <end position="77"/>
    </location>
</feature>
<reference evidence="4" key="1">
    <citation type="submission" date="2024-06" db="EMBL/GenBank/DDBJ databases">
        <title>Multi-omics analyses provide insights into the biosynthesis of the anticancer antibiotic pleurotin in Hohenbuehelia grisea.</title>
        <authorList>
            <person name="Weaver J.A."/>
            <person name="Alberti F."/>
        </authorList>
    </citation>
    <scope>NUCLEOTIDE SEQUENCE [LARGE SCALE GENOMIC DNA]</scope>
    <source>
        <strain evidence="4">T-177</strain>
    </source>
</reference>
<dbReference type="InterPro" id="IPR045339">
    <property type="entry name" value="DUF6534"/>
</dbReference>
<keyword evidence="1" id="KW-0472">Membrane</keyword>
<keyword evidence="1" id="KW-1133">Transmembrane helix</keyword>
<evidence type="ECO:0000259" key="2">
    <source>
        <dbReference type="Pfam" id="PF20152"/>
    </source>
</evidence>
<name>A0ABR3JUM6_9AGAR</name>
<dbReference type="PANTHER" id="PTHR40465:SF1">
    <property type="entry name" value="DUF6534 DOMAIN-CONTAINING PROTEIN"/>
    <property type="match status" value="1"/>
</dbReference>
<gene>
    <name evidence="3" type="ORF">HGRIS_014370</name>
</gene>
<feature type="transmembrane region" description="Helical" evidence="1">
    <location>
        <begin position="20"/>
        <end position="46"/>
    </location>
</feature>
<evidence type="ECO:0000256" key="1">
    <source>
        <dbReference type="SAM" id="Phobius"/>
    </source>
</evidence>
<comment type="caution">
    <text evidence="3">The sequence shown here is derived from an EMBL/GenBank/DDBJ whole genome shotgun (WGS) entry which is preliminary data.</text>
</comment>
<accession>A0ABR3JUM6</accession>
<evidence type="ECO:0000313" key="4">
    <source>
        <dbReference type="Proteomes" id="UP001556367"/>
    </source>
</evidence>
<organism evidence="3 4">
    <name type="scientific">Hohenbuehelia grisea</name>
    <dbReference type="NCBI Taxonomy" id="104357"/>
    <lineage>
        <taxon>Eukaryota</taxon>
        <taxon>Fungi</taxon>
        <taxon>Dikarya</taxon>
        <taxon>Basidiomycota</taxon>
        <taxon>Agaricomycotina</taxon>
        <taxon>Agaricomycetes</taxon>
        <taxon>Agaricomycetidae</taxon>
        <taxon>Agaricales</taxon>
        <taxon>Pleurotineae</taxon>
        <taxon>Pleurotaceae</taxon>
        <taxon>Hohenbuehelia</taxon>
    </lineage>
</organism>
<dbReference type="EMBL" id="JASNQZ010000003">
    <property type="protein sequence ID" value="KAL0959070.1"/>
    <property type="molecule type" value="Genomic_DNA"/>
</dbReference>
<keyword evidence="1" id="KW-0812">Transmembrane</keyword>
<dbReference type="Pfam" id="PF20152">
    <property type="entry name" value="DUF6534"/>
    <property type="match status" value="1"/>
</dbReference>
<sequence length="114" mass="12467">MVYLLRGGPKSKFNGTRNLIARLIVYTVGAGFVTSVVACLNLVLFLALPQSFAWAGPHYLVGRLYINSFLVNLNSRVKIREQRDKPQVFALGALKNSGINSDSTASDIRSGDTH</sequence>
<dbReference type="PANTHER" id="PTHR40465">
    <property type="entry name" value="CHROMOSOME 1, WHOLE GENOME SHOTGUN SEQUENCE"/>
    <property type="match status" value="1"/>
</dbReference>